<keyword evidence="2 4" id="KW-0547">Nucleotide-binding</keyword>
<dbReference type="SUPFAM" id="SSF52540">
    <property type="entry name" value="P-loop containing nucleoside triphosphate hydrolases"/>
    <property type="match status" value="1"/>
</dbReference>
<feature type="binding site" evidence="4">
    <location>
        <position position="150"/>
    </location>
    <ligand>
        <name>GTP</name>
        <dbReference type="ChEBI" id="CHEBI:37565"/>
    </ligand>
</feature>
<feature type="binding site" evidence="5">
    <location>
        <position position="128"/>
    </location>
    <ligand>
        <name>Mg(2+)</name>
        <dbReference type="ChEBI" id="CHEBI:18420"/>
    </ligand>
</feature>
<evidence type="ECO:0000256" key="4">
    <source>
        <dbReference type="PIRSR" id="PIRSR606689-1"/>
    </source>
</evidence>
<dbReference type="EMBL" id="CAJNOQ010016732">
    <property type="protein sequence ID" value="CAF1386548.1"/>
    <property type="molecule type" value="Genomic_DNA"/>
</dbReference>
<evidence type="ECO:0000256" key="6">
    <source>
        <dbReference type="SAM" id="MobiDB-lite"/>
    </source>
</evidence>
<feature type="region of interest" description="Disordered" evidence="6">
    <location>
        <begin position="265"/>
        <end position="298"/>
    </location>
</feature>
<evidence type="ECO:0000256" key="1">
    <source>
        <dbReference type="ARBA" id="ARBA00010290"/>
    </source>
</evidence>
<feature type="non-terminal residue" evidence="7">
    <location>
        <position position="1"/>
    </location>
</feature>
<dbReference type="AlphaFoldDB" id="A0A815JTR6"/>
<dbReference type="NCBIfam" id="TIGR00231">
    <property type="entry name" value="small_GTP"/>
    <property type="match status" value="1"/>
</dbReference>
<evidence type="ECO:0000313" key="8">
    <source>
        <dbReference type="EMBL" id="CAF4281459.1"/>
    </source>
</evidence>
<dbReference type="InterPro" id="IPR005225">
    <property type="entry name" value="Small_GTP-bd"/>
</dbReference>
<protein>
    <recommendedName>
        <fullName evidence="10">ADP-ribosylation factor</fullName>
    </recommendedName>
</protein>
<dbReference type="FunFam" id="3.40.50.300:FF:000412">
    <property type="entry name" value="ADP-ribosylation factor 1"/>
    <property type="match status" value="1"/>
</dbReference>
<feature type="binding site" evidence="4">
    <location>
        <begin position="104"/>
        <end position="111"/>
    </location>
    <ligand>
        <name>GTP</name>
        <dbReference type="ChEBI" id="CHEBI:37565"/>
    </ligand>
</feature>
<dbReference type="EMBL" id="CAJOBC010082135">
    <property type="protein sequence ID" value="CAF4281459.1"/>
    <property type="molecule type" value="Genomic_DNA"/>
</dbReference>
<keyword evidence="9" id="KW-1185">Reference proteome</keyword>
<feature type="compositionally biased region" description="Polar residues" evidence="6">
    <location>
        <begin position="265"/>
        <end position="279"/>
    </location>
</feature>
<reference evidence="7" key="1">
    <citation type="submission" date="2021-02" db="EMBL/GenBank/DDBJ databases">
        <authorList>
            <person name="Nowell W R."/>
        </authorList>
    </citation>
    <scope>NUCLEOTIDE SEQUENCE</scope>
</reference>
<dbReference type="InterPro" id="IPR024156">
    <property type="entry name" value="Small_GTPase_ARF"/>
</dbReference>
<feature type="binding site" evidence="4">
    <location>
        <begin position="206"/>
        <end position="209"/>
    </location>
    <ligand>
        <name>GTP</name>
        <dbReference type="ChEBI" id="CHEBI:37565"/>
    </ligand>
</feature>
<evidence type="ECO:0000256" key="2">
    <source>
        <dbReference type="ARBA" id="ARBA00022741"/>
    </source>
</evidence>
<dbReference type="Proteomes" id="UP000681722">
    <property type="component" value="Unassembled WGS sequence"/>
</dbReference>
<gene>
    <name evidence="7" type="ORF">GPM918_LOCUS32585</name>
    <name evidence="8" type="ORF">SRO942_LOCUS33255</name>
</gene>
<dbReference type="PRINTS" id="PR00328">
    <property type="entry name" value="SAR1GTPBP"/>
</dbReference>
<name>A0A815JTR6_9BILA</name>
<accession>A0A815JTR6</accession>
<dbReference type="InterPro" id="IPR006689">
    <property type="entry name" value="Small_GTPase_ARF/SAR"/>
</dbReference>
<dbReference type="PANTHER" id="PTHR11711">
    <property type="entry name" value="ADP RIBOSYLATION FACTOR-RELATED"/>
    <property type="match status" value="1"/>
</dbReference>
<sequence>MPSSDQTGELSARNEKKVIPPVSLVHVPSNSFYACTDGQFSLCGTLVSSSNTSLIIISNNTLSRPDIDTKTCGKQQNYLLMASRIHTMLTKLFGTPQYRGLIIGLDASGKTAIIYRLKLNEVIQTIPTIGFNVETVIYENTALTMWDVGGCDKIRPLIRHYFQNTQALIFVVDSQDNVRLGEATDELWRMLGEDELIQIPILFYLNKVDIHNGLKQEYVIKEMRLNDIRNRQWFLQPCSALTGDGLYEGLHWLIRAVKSPLTSQSRHTNIESSASTTARENSHDENKSLQWLSQEDDDTNEEFVEKFKKHQLSV</sequence>
<evidence type="ECO:0008006" key="10">
    <source>
        <dbReference type="Google" id="ProtNLM"/>
    </source>
</evidence>
<dbReference type="InterPro" id="IPR027417">
    <property type="entry name" value="P-loop_NTPase"/>
</dbReference>
<evidence type="ECO:0000256" key="5">
    <source>
        <dbReference type="PIRSR" id="PIRSR606689-2"/>
    </source>
</evidence>
<evidence type="ECO:0000313" key="9">
    <source>
        <dbReference type="Proteomes" id="UP000663829"/>
    </source>
</evidence>
<dbReference type="SMART" id="SM00178">
    <property type="entry name" value="SAR"/>
    <property type="match status" value="1"/>
</dbReference>
<dbReference type="GO" id="GO:0046872">
    <property type="term" value="F:metal ion binding"/>
    <property type="evidence" value="ECO:0007669"/>
    <property type="project" value="UniProtKB-KW"/>
</dbReference>
<organism evidence="7 9">
    <name type="scientific">Didymodactylos carnosus</name>
    <dbReference type="NCBI Taxonomy" id="1234261"/>
    <lineage>
        <taxon>Eukaryota</taxon>
        <taxon>Metazoa</taxon>
        <taxon>Spiralia</taxon>
        <taxon>Gnathifera</taxon>
        <taxon>Rotifera</taxon>
        <taxon>Eurotatoria</taxon>
        <taxon>Bdelloidea</taxon>
        <taxon>Philodinida</taxon>
        <taxon>Philodinidae</taxon>
        <taxon>Didymodactylos</taxon>
    </lineage>
</organism>
<dbReference type="Gene3D" id="3.40.50.300">
    <property type="entry name" value="P-loop containing nucleotide triphosphate hydrolases"/>
    <property type="match status" value="1"/>
</dbReference>
<dbReference type="GO" id="GO:0003924">
    <property type="term" value="F:GTPase activity"/>
    <property type="evidence" value="ECO:0007669"/>
    <property type="project" value="InterPro"/>
</dbReference>
<dbReference type="GO" id="GO:0030010">
    <property type="term" value="P:establishment of cell polarity"/>
    <property type="evidence" value="ECO:0007669"/>
    <property type="project" value="UniProtKB-ARBA"/>
</dbReference>
<keyword evidence="3 4" id="KW-0342">GTP-binding</keyword>
<comment type="caution">
    <text evidence="7">The sequence shown here is derived from an EMBL/GenBank/DDBJ whole genome shotgun (WGS) entry which is preliminary data.</text>
</comment>
<feature type="non-terminal residue" evidence="7">
    <location>
        <position position="314"/>
    </location>
</feature>
<keyword evidence="5" id="KW-0460">Magnesium</keyword>
<dbReference type="GO" id="GO:0005525">
    <property type="term" value="F:GTP binding"/>
    <property type="evidence" value="ECO:0007669"/>
    <property type="project" value="UniProtKB-KW"/>
</dbReference>
<dbReference type="PROSITE" id="PS51417">
    <property type="entry name" value="ARF"/>
    <property type="match status" value="1"/>
</dbReference>
<dbReference type="SMART" id="SM00177">
    <property type="entry name" value="ARF"/>
    <property type="match status" value="1"/>
</dbReference>
<dbReference type="OrthoDB" id="427186at2759"/>
<dbReference type="CDD" id="cd00878">
    <property type="entry name" value="Arf_Arl"/>
    <property type="match status" value="1"/>
</dbReference>
<comment type="similarity">
    <text evidence="1">Belongs to the small GTPase superfamily. Arf family.</text>
</comment>
<feature type="binding site" evidence="5">
    <location>
        <position position="111"/>
    </location>
    <ligand>
        <name>Mg(2+)</name>
        <dbReference type="ChEBI" id="CHEBI:18420"/>
    </ligand>
</feature>
<dbReference type="Pfam" id="PF00025">
    <property type="entry name" value="Arf"/>
    <property type="match status" value="1"/>
</dbReference>
<evidence type="ECO:0000256" key="3">
    <source>
        <dbReference type="ARBA" id="ARBA00023134"/>
    </source>
</evidence>
<keyword evidence="5" id="KW-0479">Metal-binding</keyword>
<proteinExistence type="inferred from homology"/>
<dbReference type="Proteomes" id="UP000663829">
    <property type="component" value="Unassembled WGS sequence"/>
</dbReference>
<evidence type="ECO:0000313" key="7">
    <source>
        <dbReference type="EMBL" id="CAF1386548.1"/>
    </source>
</evidence>